<dbReference type="Gene3D" id="3.40.50.300">
    <property type="entry name" value="P-loop containing nucleotide triphosphate hydrolases"/>
    <property type="match status" value="1"/>
</dbReference>
<dbReference type="GO" id="GO:0005634">
    <property type="term" value="C:nucleus"/>
    <property type="evidence" value="ECO:0007669"/>
    <property type="project" value="TreeGrafter"/>
</dbReference>
<dbReference type="InterPro" id="IPR015943">
    <property type="entry name" value="WD40/YVTN_repeat-like_dom_sf"/>
</dbReference>
<reference evidence="9 10" key="1">
    <citation type="submission" date="2020-01" db="EMBL/GenBank/DDBJ databases">
        <title>Identification and distribution of gene clusters putatively required for synthesis of sphingolipid metabolism inhibitors in phylogenetically diverse species of the filamentous fungus Fusarium.</title>
        <authorList>
            <person name="Kim H.-S."/>
            <person name="Busman M."/>
            <person name="Brown D.W."/>
            <person name="Divon H."/>
            <person name="Uhlig S."/>
            <person name="Proctor R.H."/>
        </authorList>
    </citation>
    <scope>NUCLEOTIDE SEQUENCE [LARGE SCALE GENOMIC DNA]</scope>
    <source>
        <strain evidence="9 10">NRRL 20459</strain>
    </source>
</reference>
<evidence type="ECO:0000259" key="8">
    <source>
        <dbReference type="PROSITE" id="PS50837"/>
    </source>
</evidence>
<protein>
    <recommendedName>
        <fullName evidence="5">Mitochondrial division protein 1</fullName>
    </recommendedName>
</protein>
<dbReference type="Pfam" id="PF24883">
    <property type="entry name" value="NPHP3_N"/>
    <property type="match status" value="1"/>
</dbReference>
<dbReference type="CDD" id="cd00200">
    <property type="entry name" value="WD40"/>
    <property type="match status" value="1"/>
</dbReference>
<evidence type="ECO:0000256" key="5">
    <source>
        <dbReference type="ARBA" id="ARBA00039789"/>
    </source>
</evidence>
<evidence type="ECO:0000256" key="6">
    <source>
        <dbReference type="ARBA" id="ARBA00043913"/>
    </source>
</evidence>
<organism evidence="9 10">
    <name type="scientific">Fusarium albosuccineum</name>
    <dbReference type="NCBI Taxonomy" id="1237068"/>
    <lineage>
        <taxon>Eukaryota</taxon>
        <taxon>Fungi</taxon>
        <taxon>Dikarya</taxon>
        <taxon>Ascomycota</taxon>
        <taxon>Pezizomycotina</taxon>
        <taxon>Sordariomycetes</taxon>
        <taxon>Hypocreomycetidae</taxon>
        <taxon>Hypocreales</taxon>
        <taxon>Nectriaceae</taxon>
        <taxon>Fusarium</taxon>
        <taxon>Fusarium decemcellulare species complex</taxon>
    </lineage>
</organism>
<dbReference type="InterPro" id="IPR020472">
    <property type="entry name" value="WD40_PAC1"/>
</dbReference>
<feature type="repeat" description="WD" evidence="7">
    <location>
        <begin position="864"/>
        <end position="905"/>
    </location>
</feature>
<dbReference type="OrthoDB" id="538223at2759"/>
<accession>A0A8H4LAE4</accession>
<feature type="repeat" description="WD" evidence="7">
    <location>
        <begin position="651"/>
        <end position="683"/>
    </location>
</feature>
<proteinExistence type="inferred from homology"/>
<dbReference type="InterPro" id="IPR027417">
    <property type="entry name" value="P-loop_NTPase"/>
</dbReference>
<evidence type="ECO:0000256" key="4">
    <source>
        <dbReference type="ARBA" id="ARBA00038415"/>
    </source>
</evidence>
<keyword evidence="1 7" id="KW-0853">WD repeat</keyword>
<dbReference type="SUPFAM" id="SSF50998">
    <property type="entry name" value="Quinoprotein alcohol dehydrogenase-like"/>
    <property type="match status" value="1"/>
</dbReference>
<comment type="similarity">
    <text evidence="4">Belongs to the WD repeat MDV1/CAF4 family.</text>
</comment>
<dbReference type="EMBL" id="JAADYS010001168">
    <property type="protein sequence ID" value="KAF4464585.1"/>
    <property type="molecule type" value="Genomic_DNA"/>
</dbReference>
<keyword evidence="10" id="KW-1185">Reference proteome</keyword>
<dbReference type="SUPFAM" id="SSF50978">
    <property type="entry name" value="WD40 repeat-like"/>
    <property type="match status" value="1"/>
</dbReference>
<evidence type="ECO:0000256" key="2">
    <source>
        <dbReference type="ARBA" id="ARBA00022737"/>
    </source>
</evidence>
<dbReference type="PANTHER" id="PTHR22847:SF637">
    <property type="entry name" value="WD REPEAT DOMAIN 5B"/>
    <property type="match status" value="1"/>
</dbReference>
<name>A0A8H4LAE4_9HYPO</name>
<dbReference type="GO" id="GO:1990234">
    <property type="term" value="C:transferase complex"/>
    <property type="evidence" value="ECO:0007669"/>
    <property type="project" value="UniProtKB-ARBA"/>
</dbReference>
<feature type="repeat" description="WD" evidence="7">
    <location>
        <begin position="841"/>
        <end position="863"/>
    </location>
</feature>
<feature type="repeat" description="WD" evidence="7">
    <location>
        <begin position="716"/>
        <end position="757"/>
    </location>
</feature>
<dbReference type="Proteomes" id="UP000554235">
    <property type="component" value="Unassembled WGS sequence"/>
</dbReference>
<dbReference type="SUPFAM" id="SSF52540">
    <property type="entry name" value="P-loop containing nucleoside triphosphate hydrolases"/>
    <property type="match status" value="1"/>
</dbReference>
<evidence type="ECO:0000256" key="3">
    <source>
        <dbReference type="ARBA" id="ARBA00023054"/>
    </source>
</evidence>
<keyword evidence="3" id="KW-0175">Coiled coil</keyword>
<evidence type="ECO:0000256" key="1">
    <source>
        <dbReference type="ARBA" id="ARBA00022574"/>
    </source>
</evidence>
<dbReference type="InterPro" id="IPR036322">
    <property type="entry name" value="WD40_repeat_dom_sf"/>
</dbReference>
<dbReference type="InterPro" id="IPR001680">
    <property type="entry name" value="WD40_rpt"/>
</dbReference>
<dbReference type="PRINTS" id="PR00320">
    <property type="entry name" value="GPROTEINBRPT"/>
</dbReference>
<dbReference type="InterPro" id="IPR019775">
    <property type="entry name" value="WD40_repeat_CS"/>
</dbReference>
<dbReference type="InterPro" id="IPR007111">
    <property type="entry name" value="NACHT_NTPase"/>
</dbReference>
<dbReference type="PROSITE" id="PS00678">
    <property type="entry name" value="WD_REPEATS_1"/>
    <property type="match status" value="3"/>
</dbReference>
<evidence type="ECO:0000313" key="9">
    <source>
        <dbReference type="EMBL" id="KAF4464585.1"/>
    </source>
</evidence>
<feature type="repeat" description="WD" evidence="7">
    <location>
        <begin position="1054"/>
        <end position="1095"/>
    </location>
</feature>
<dbReference type="PROSITE" id="PS50837">
    <property type="entry name" value="NACHT"/>
    <property type="match status" value="1"/>
</dbReference>
<dbReference type="Gene3D" id="2.130.10.10">
    <property type="entry name" value="YVTN repeat-like/Quinoprotein amine dehydrogenase"/>
    <property type="match status" value="4"/>
</dbReference>
<dbReference type="PROSITE" id="PS50082">
    <property type="entry name" value="WD_REPEATS_2"/>
    <property type="match status" value="7"/>
</dbReference>
<comment type="function">
    <text evidence="6">Involved in mitochondrial fission. Acts as an adapter protein required to form mitochondrial fission complexes. Formation of these complexes is required to promote constriction and fission of the mitochondrial compartment at a late step in mitochondrial division.</text>
</comment>
<gene>
    <name evidence="9" type="ORF">FALBO_8579</name>
</gene>
<dbReference type="PROSITE" id="PS50231">
    <property type="entry name" value="RICIN_B_LECTIN"/>
    <property type="match status" value="1"/>
</dbReference>
<dbReference type="PANTHER" id="PTHR22847">
    <property type="entry name" value="WD40 REPEAT PROTEIN"/>
    <property type="match status" value="1"/>
</dbReference>
<dbReference type="PROSITE" id="PS50294">
    <property type="entry name" value="WD_REPEATS_REGION"/>
    <property type="match status" value="5"/>
</dbReference>
<dbReference type="Pfam" id="PF00400">
    <property type="entry name" value="WD40"/>
    <property type="match status" value="8"/>
</dbReference>
<dbReference type="InterPro" id="IPR056884">
    <property type="entry name" value="NPHP3-like_N"/>
</dbReference>
<comment type="caution">
    <text evidence="9">The sequence shown here is derived from an EMBL/GenBank/DDBJ whole genome shotgun (WGS) entry which is preliminary data.</text>
</comment>
<feature type="domain" description="NACHT" evidence="8">
    <location>
        <begin position="87"/>
        <end position="225"/>
    </location>
</feature>
<dbReference type="SMART" id="SM00320">
    <property type="entry name" value="WD40"/>
    <property type="match status" value="9"/>
</dbReference>
<sequence length="1190" mass="132228">MANTSIHVGKAANVAQVLNVSSQTNFVIDNQGYQAIDNQCMRDLRETDPRHDKTRIQDMKGGLLWESYRWILDNSTFQQWLNGPQSKVLWIQGDPGKGKTMLLCGIIDQLKNPDNRLSYFFCQATEARLSSATAVLRGLIYILASEQPGLLSHIRKEYNHAGKQLFEDGNAWQALSKILHGMLNTLTSDRVILIVDALDECTTNRHQLLDFITQHSSVRWIVSSRNWLDISRKLDNAGPVVVKLRLESVTNSISEAIHTYIGSKTNELTRVMGYDEKTRNTVEKYLICNAADTFLWVSLVCQELADPSLLSLNILDRLKAFPPGLDALYGRMIRHIYGSSHANLCKEVLATVSIVYRPITLEELLVFLGQQHFNRKCLEEIVASCGSLLTLREGVIYFVHQSAKDYLLDKAFDDILPSGDKHHHYAIFSRSLGTMLNTLRRDPYDLRVPGFPTDQILSPDPDPLASIRYSCVYWVDHLDDSTPETRTNDHGLQDGGMVHDFLTKKYLYWLEALSILCRVVEGVSAVQKLEVLARLKEAPELAKLLRDARRFVLSHKSAIEVAPLQVYASALVFSPTRSVVKELFKEEAPRWIVSATRMEPDWTACLQTIEGHDSSVTVNSVAFSTNGQWLASGSDKVTIWSPFTGACLQTLEGHQDSITAVAFSCNDRSLASGSRDGTIRIWDPAKDCSRLASGSFEGTAKIWEATSTASTCLKTLDGQIRNIISVAFLSDGDKLVSVSWRGEMQIWDLPTGRLKSTCTVRCGPLMIDTAARPLPPRGIYRRKTKLHYIDTAAIAADRVAIGTSVGTLGIWDPATGECLRELENRSRYRYSSAAFSADGTLASGSWDGKIKIWNPDTGMQLQMLEGYGLKVSSLAFSSNSMQLASGSDDNTIRIWDLTQDMDLKTTNGGEKRVTSVTPLPNDLWLSTDLGNVKKIWDSNTGECLRVFLSRGQPWNNLALSSDGTHLQTFKGHRSQIKSMAFSSDNTLLASGSEDHTVKIWNSATGECLQTLGEDYDESVHRVAFSPDDSQLASVFRDGTTRIWNLYMDNRLQTIEKDDRAISALAFSPDDTMLASASSDSSVKIWDFTTGMCLHTIAGNTKQVSWDPANGSCLHTDFGDFDVPDSGTGIGNQQSTTGPLLTGFGISSDGVWVLRQQLPILWLPPEHRPYASSICKDALAIGYNYGRREQE</sequence>
<dbReference type="InterPro" id="IPR011047">
    <property type="entry name" value="Quinoprotein_ADH-like_sf"/>
</dbReference>
<evidence type="ECO:0000313" key="10">
    <source>
        <dbReference type="Proteomes" id="UP000554235"/>
    </source>
</evidence>
<evidence type="ECO:0000256" key="7">
    <source>
        <dbReference type="PROSITE-ProRule" id="PRU00221"/>
    </source>
</evidence>
<feature type="repeat" description="WD" evidence="7">
    <location>
        <begin position="969"/>
        <end position="1010"/>
    </location>
</feature>
<keyword evidence="2" id="KW-0677">Repeat</keyword>
<feature type="repeat" description="WD" evidence="7">
    <location>
        <begin position="1012"/>
        <end position="1053"/>
    </location>
</feature>
<dbReference type="AlphaFoldDB" id="A0A8H4LAE4"/>